<dbReference type="OrthoDB" id="428577at2759"/>
<dbReference type="AlphaFoldDB" id="A0A8E2FCF6"/>
<proteinExistence type="predicted"/>
<evidence type="ECO:0000256" key="1">
    <source>
        <dbReference type="SAM" id="MobiDB-lite"/>
    </source>
</evidence>
<evidence type="ECO:0000313" key="3">
    <source>
        <dbReference type="Proteomes" id="UP000250140"/>
    </source>
</evidence>
<reference evidence="2 3" key="1">
    <citation type="journal article" date="2016" name="Nat. Commun.">
        <title>Ectomycorrhizal ecology is imprinted in the genome of the dominant symbiotic fungus Cenococcum geophilum.</title>
        <authorList>
            <consortium name="DOE Joint Genome Institute"/>
            <person name="Peter M."/>
            <person name="Kohler A."/>
            <person name="Ohm R.A."/>
            <person name="Kuo A."/>
            <person name="Krutzmann J."/>
            <person name="Morin E."/>
            <person name="Arend M."/>
            <person name="Barry K.W."/>
            <person name="Binder M."/>
            <person name="Choi C."/>
            <person name="Clum A."/>
            <person name="Copeland A."/>
            <person name="Grisel N."/>
            <person name="Haridas S."/>
            <person name="Kipfer T."/>
            <person name="LaButti K."/>
            <person name="Lindquist E."/>
            <person name="Lipzen A."/>
            <person name="Maire R."/>
            <person name="Meier B."/>
            <person name="Mihaltcheva S."/>
            <person name="Molinier V."/>
            <person name="Murat C."/>
            <person name="Poggeler S."/>
            <person name="Quandt C.A."/>
            <person name="Sperisen C."/>
            <person name="Tritt A."/>
            <person name="Tisserant E."/>
            <person name="Crous P.W."/>
            <person name="Henrissat B."/>
            <person name="Nehls U."/>
            <person name="Egli S."/>
            <person name="Spatafora J.W."/>
            <person name="Grigoriev I.V."/>
            <person name="Martin F.M."/>
        </authorList>
    </citation>
    <scope>NUCLEOTIDE SEQUENCE [LARGE SCALE GENOMIC DNA]</scope>
    <source>
        <strain evidence="2 3">CBS 207.34</strain>
    </source>
</reference>
<feature type="region of interest" description="Disordered" evidence="1">
    <location>
        <begin position="1015"/>
        <end position="1068"/>
    </location>
</feature>
<evidence type="ECO:0000313" key="2">
    <source>
        <dbReference type="EMBL" id="OCL14617.1"/>
    </source>
</evidence>
<feature type="region of interest" description="Disordered" evidence="1">
    <location>
        <begin position="1"/>
        <end position="151"/>
    </location>
</feature>
<dbReference type="EMBL" id="KV748554">
    <property type="protein sequence ID" value="OCL14617.1"/>
    <property type="molecule type" value="Genomic_DNA"/>
</dbReference>
<keyword evidence="3" id="KW-1185">Reference proteome</keyword>
<dbReference type="Proteomes" id="UP000250140">
    <property type="component" value="Unassembled WGS sequence"/>
</dbReference>
<feature type="compositionally biased region" description="Basic and acidic residues" evidence="1">
    <location>
        <begin position="14"/>
        <end position="30"/>
    </location>
</feature>
<protein>
    <submittedName>
        <fullName evidence="2">Uncharacterized protein</fullName>
    </submittedName>
</protein>
<name>A0A8E2FCF6_9PEZI</name>
<sequence>MSSSNLAKRNKALAHLDSRRASSRGREDVKAPLLSAPRGKKEKTRDLTPKTQNELRRSSAPSPRLFIGSSEQRSPGARSPKPELLDDADEDDLKDSKDRKPPRRRDSRHYDPVLQPRTKSSPAIILKRQDSDGPLTYAQAAGSSSTGALQRTSITTTPVWAVQRQPPPPLPVAPRKKSADIALLKKTDSIDNDSDDTVSVFDQDDDFEDENSDFTTDISTASLEDLPPEIDRDDRLIKPQKYFKQLEELEVNVAGNSALFLMKSGMRQAYPHGKEYNLRFNFHGHGEHTSSPEFPDYDSIIMKFCKSSPGSSQRVKSSQDTTRSIKDNSDLAYWAFNLLECRNLILQVKCNIKSMKSAQYCRSSINLLSVSRFRPKVAKLVHIAIDEISQLHESFENALKEVAIIVEKSKSRYPAQIGDVLKDITRQCDNLLDRLNLPKGTSIAGRWRKAVLILDIGLVSYCGAHIERFDHHFLGEDLDLAKITAAWTYITDGSEGIMLRRRSLRCLDGFLGSHKVWVFQSQFLWEDNAPLYLSTTMEEFSDIWGPVWAIKKTEDSSTILKYDAGPGSIISWPTEATTPGLEENEVFCHWVALGEKEVKQPVALRQGMKLLIGAATEIEKKTSQLKENEACRNRSQRVIQQLRSANMLEDLGTRAESRELAQESISMSLGAYGMSLGGTKTYKRRSGITHKDAICDSWKHSDGNRNPAILEHWLGLEMSFCTHNARRRRLKSILNSTTMRNWLEACKINKEPFPCEKAFDEAIQSRDPRAFRDLYKNHREWRKDLAQLVSWCLEGLRQSSVEQDGTLKALWMPEDHQRFRVKLRQNPHTWTGFLADSERKCTMAIMSGKCLQTDYKYAACCQTKDPNASHLGFPVLETALVVNENASMPKGLELRYSGCEKVESLASSINQVLNSRVQHKQLPRWSFSRVPRGEKFILSSGRLRVIEPFARTRLLVEWEAGVFKKIHEVRQSMVRSVGKDPLHHWELKDEEDWPNKPIPIFILSQHRLKTSYREEGATPFSPGTSSVISGASRYTENGSKNRWSGETPPPTYSDTMENRNSRKIRKKDEENISAGLSGLGITMDT</sequence>
<feature type="compositionally biased region" description="Basic and acidic residues" evidence="1">
    <location>
        <begin position="1056"/>
        <end position="1068"/>
    </location>
</feature>
<feature type="compositionally biased region" description="Basic and acidic residues" evidence="1">
    <location>
        <begin position="43"/>
        <end position="57"/>
    </location>
</feature>
<accession>A0A8E2FCF6</accession>
<gene>
    <name evidence="2" type="ORF">AOQ84DRAFT_404265</name>
</gene>
<feature type="compositionally biased region" description="Polar residues" evidence="1">
    <location>
        <begin position="1021"/>
        <end position="1044"/>
    </location>
</feature>
<feature type="compositionally biased region" description="Polar residues" evidence="1">
    <location>
        <begin position="141"/>
        <end position="151"/>
    </location>
</feature>
<organism evidence="2 3">
    <name type="scientific">Glonium stellatum</name>
    <dbReference type="NCBI Taxonomy" id="574774"/>
    <lineage>
        <taxon>Eukaryota</taxon>
        <taxon>Fungi</taxon>
        <taxon>Dikarya</taxon>
        <taxon>Ascomycota</taxon>
        <taxon>Pezizomycotina</taxon>
        <taxon>Dothideomycetes</taxon>
        <taxon>Pleosporomycetidae</taxon>
        <taxon>Gloniales</taxon>
        <taxon>Gloniaceae</taxon>
        <taxon>Glonium</taxon>
    </lineage>
</organism>